<proteinExistence type="predicted"/>
<name>A0A0F9MZS5_9ZZZZ</name>
<reference evidence="1" key="1">
    <citation type="journal article" date="2015" name="Nature">
        <title>Complex archaea that bridge the gap between prokaryotes and eukaryotes.</title>
        <authorList>
            <person name="Spang A."/>
            <person name="Saw J.H."/>
            <person name="Jorgensen S.L."/>
            <person name="Zaremba-Niedzwiedzka K."/>
            <person name="Martijn J."/>
            <person name="Lind A.E."/>
            <person name="van Eijk R."/>
            <person name="Schleper C."/>
            <person name="Guy L."/>
            <person name="Ettema T.J."/>
        </authorList>
    </citation>
    <scope>NUCLEOTIDE SEQUENCE</scope>
</reference>
<protein>
    <submittedName>
        <fullName evidence="1">Uncharacterized protein</fullName>
    </submittedName>
</protein>
<dbReference type="EMBL" id="LAZR01004860">
    <property type="protein sequence ID" value="KKN04957.1"/>
    <property type="molecule type" value="Genomic_DNA"/>
</dbReference>
<gene>
    <name evidence="1" type="ORF">LCGC14_1092250</name>
</gene>
<accession>A0A0F9MZS5</accession>
<evidence type="ECO:0000313" key="1">
    <source>
        <dbReference type="EMBL" id="KKN04957.1"/>
    </source>
</evidence>
<sequence>MKPEEHIHKIIAKGKYKDKYHKWCESQTMEFFVWDNGTVSIKDNEDKDKPCFVLSDTNRRLLIKLLQKKE</sequence>
<comment type="caution">
    <text evidence="1">The sequence shown here is derived from an EMBL/GenBank/DDBJ whole genome shotgun (WGS) entry which is preliminary data.</text>
</comment>
<organism evidence="1">
    <name type="scientific">marine sediment metagenome</name>
    <dbReference type="NCBI Taxonomy" id="412755"/>
    <lineage>
        <taxon>unclassified sequences</taxon>
        <taxon>metagenomes</taxon>
        <taxon>ecological metagenomes</taxon>
    </lineage>
</organism>
<dbReference type="AlphaFoldDB" id="A0A0F9MZS5"/>